<proteinExistence type="inferred from homology"/>
<accession>A0A1R1XBX1</accession>
<evidence type="ECO:0000256" key="2">
    <source>
        <dbReference type="ARBA" id="ARBA00008283"/>
    </source>
</evidence>
<name>A0A1R1XBX1_9FUNG</name>
<dbReference type="GO" id="GO:0006312">
    <property type="term" value="P:mitotic recombination"/>
    <property type="evidence" value="ECO:0007669"/>
    <property type="project" value="TreeGrafter"/>
</dbReference>
<evidence type="ECO:0000313" key="10">
    <source>
        <dbReference type="Proteomes" id="UP000187283"/>
    </source>
</evidence>
<sequence>MSKRNYELDLDDFDEGQLDSILEIIDENLVEPKNPNKDLASKETNRSNNTQSKENREQQYTHSASIAESNKKSESIHSQKKEIPKNFIPNQNNIVVNPVQKDNPVLKAIQKVAWEFDDIVPDYIVGSTSCILYLSI</sequence>
<comment type="caution">
    <text evidence="9">The sequence shown here is derived from an EMBL/GenBank/DDBJ whole genome shotgun (WGS) entry which is preliminary data.</text>
</comment>
<dbReference type="PANTHER" id="PTHR12749:SF0">
    <property type="entry name" value="DNA EXCISION REPAIR PROTEIN ERCC-1"/>
    <property type="match status" value="1"/>
</dbReference>
<dbReference type="GO" id="GO:0006302">
    <property type="term" value="P:double-strand break repair"/>
    <property type="evidence" value="ECO:0007669"/>
    <property type="project" value="UniProtKB-ARBA"/>
</dbReference>
<dbReference type="Pfam" id="PF03834">
    <property type="entry name" value="Rad10"/>
    <property type="match status" value="1"/>
</dbReference>
<feature type="compositionally biased region" description="Basic and acidic residues" evidence="7">
    <location>
        <begin position="34"/>
        <end position="45"/>
    </location>
</feature>
<evidence type="ECO:0000256" key="7">
    <source>
        <dbReference type="SAM" id="MobiDB-lite"/>
    </source>
</evidence>
<organism evidence="9 10">
    <name type="scientific">Smittium culicis</name>
    <dbReference type="NCBI Taxonomy" id="133412"/>
    <lineage>
        <taxon>Eukaryota</taxon>
        <taxon>Fungi</taxon>
        <taxon>Fungi incertae sedis</taxon>
        <taxon>Zoopagomycota</taxon>
        <taxon>Kickxellomycotina</taxon>
        <taxon>Harpellomycetes</taxon>
        <taxon>Harpellales</taxon>
        <taxon>Legeriomycetaceae</taxon>
        <taxon>Smittium</taxon>
    </lineage>
</organism>
<keyword evidence="3" id="KW-0227">DNA damage</keyword>
<dbReference type="GO" id="GO:0070522">
    <property type="term" value="C:ERCC4-ERCC1 complex"/>
    <property type="evidence" value="ECO:0007669"/>
    <property type="project" value="TreeGrafter"/>
</dbReference>
<dbReference type="PANTHER" id="PTHR12749">
    <property type="entry name" value="EXCISION REPAIR CROSS-COMPLEMENTING 1 ERCC1"/>
    <property type="match status" value="1"/>
</dbReference>
<comment type="similarity">
    <text evidence="2">Belongs to the ERCC1/RAD10/SWI10 family.</text>
</comment>
<evidence type="ECO:0000256" key="5">
    <source>
        <dbReference type="ARBA" id="ARBA00023204"/>
    </source>
</evidence>
<feature type="region of interest" description="Disordered" evidence="7">
    <location>
        <begin position="27"/>
        <end position="84"/>
    </location>
</feature>
<dbReference type="GO" id="GO:0003697">
    <property type="term" value="F:single-stranded DNA binding"/>
    <property type="evidence" value="ECO:0007669"/>
    <property type="project" value="TreeGrafter"/>
</dbReference>
<evidence type="ECO:0000256" key="4">
    <source>
        <dbReference type="ARBA" id="ARBA00023125"/>
    </source>
</evidence>
<dbReference type="OrthoDB" id="10262814at2759"/>
<gene>
    <name evidence="9" type="ORF">AYI70_g9300</name>
</gene>
<dbReference type="GO" id="GO:0003684">
    <property type="term" value="F:damaged DNA binding"/>
    <property type="evidence" value="ECO:0007669"/>
    <property type="project" value="InterPro"/>
</dbReference>
<dbReference type="InterPro" id="IPR047260">
    <property type="entry name" value="ERCC1-like_central_dom"/>
</dbReference>
<dbReference type="Gene3D" id="3.40.50.10130">
    <property type="match status" value="1"/>
</dbReference>
<feature type="domain" description="ERCC1-like central" evidence="8">
    <location>
        <begin position="93"/>
        <end position="136"/>
    </location>
</feature>
<dbReference type="GO" id="GO:0000110">
    <property type="term" value="C:nucleotide-excision repair factor 1 complex"/>
    <property type="evidence" value="ECO:0007669"/>
    <property type="project" value="TreeGrafter"/>
</dbReference>
<dbReference type="EMBL" id="LSSN01004125">
    <property type="protein sequence ID" value="OMJ12129.1"/>
    <property type="molecule type" value="Genomic_DNA"/>
</dbReference>
<evidence type="ECO:0000256" key="1">
    <source>
        <dbReference type="ARBA" id="ARBA00004123"/>
    </source>
</evidence>
<dbReference type="GO" id="GO:0070914">
    <property type="term" value="P:UV-damage excision repair"/>
    <property type="evidence" value="ECO:0007669"/>
    <property type="project" value="TreeGrafter"/>
</dbReference>
<keyword evidence="10" id="KW-1185">Reference proteome</keyword>
<evidence type="ECO:0000259" key="8">
    <source>
        <dbReference type="Pfam" id="PF03834"/>
    </source>
</evidence>
<feature type="compositionally biased region" description="Basic and acidic residues" evidence="7">
    <location>
        <begin position="69"/>
        <end position="84"/>
    </location>
</feature>
<evidence type="ECO:0000313" key="9">
    <source>
        <dbReference type="EMBL" id="OMJ12129.1"/>
    </source>
</evidence>
<dbReference type="AlphaFoldDB" id="A0A1R1XBX1"/>
<dbReference type="STRING" id="133412.A0A1R1XBX1"/>
<dbReference type="InterPro" id="IPR011335">
    <property type="entry name" value="Restrct_endonuc-II-like"/>
</dbReference>
<protein>
    <submittedName>
        <fullName evidence="9">DNA excision repair protein ERCC-1</fullName>
    </submittedName>
</protein>
<keyword evidence="4" id="KW-0238">DNA-binding</keyword>
<evidence type="ECO:0000256" key="6">
    <source>
        <dbReference type="ARBA" id="ARBA00023242"/>
    </source>
</evidence>
<keyword evidence="5" id="KW-0234">DNA repair</keyword>
<reference evidence="9 10" key="1">
    <citation type="submission" date="2017-01" db="EMBL/GenBank/DDBJ databases">
        <authorList>
            <person name="Mah S.A."/>
            <person name="Swanson W.J."/>
            <person name="Moy G.W."/>
            <person name="Vacquier V.D."/>
        </authorList>
    </citation>
    <scope>NUCLEOTIDE SEQUENCE [LARGE SCALE GENOMIC DNA]</scope>
    <source>
        <strain evidence="9 10">GSMNP</strain>
    </source>
</reference>
<dbReference type="Proteomes" id="UP000187283">
    <property type="component" value="Unassembled WGS sequence"/>
</dbReference>
<keyword evidence="6" id="KW-0539">Nucleus</keyword>
<dbReference type="SUPFAM" id="SSF52980">
    <property type="entry name" value="Restriction endonuclease-like"/>
    <property type="match status" value="1"/>
</dbReference>
<comment type="subcellular location">
    <subcellularLocation>
        <location evidence="1">Nucleus</location>
    </subcellularLocation>
</comment>
<dbReference type="InterPro" id="IPR004579">
    <property type="entry name" value="ERCC1/RAD10/SWI10"/>
</dbReference>
<evidence type="ECO:0000256" key="3">
    <source>
        <dbReference type="ARBA" id="ARBA00022763"/>
    </source>
</evidence>